<sequence length="110" mass="11414">IVIAANACLPSTTVNLAAYTGMNNGVKTALAHGAEDLVVVGDSSLPTPQSLGSGQKGSLMILLNTHKQLTAKLRSVKNLHVVKEYNAAVDSLVTEGLESKISRVVLAECS</sequence>
<dbReference type="InterPro" id="IPR036397">
    <property type="entry name" value="RNaseH_sf"/>
</dbReference>
<dbReference type="EMBL" id="KI683221">
    <property type="protein sequence ID" value="ETL78663.1"/>
    <property type="molecule type" value="Genomic_DNA"/>
</dbReference>
<name>W2K0K7_PHYNI</name>
<accession>W2K0K7</accession>
<evidence type="ECO:0000259" key="1">
    <source>
        <dbReference type="Pfam" id="PF13456"/>
    </source>
</evidence>
<dbReference type="VEuPathDB" id="FungiDB:PPTG_07802"/>
<protein>
    <recommendedName>
        <fullName evidence="1">RNase H type-1 domain-containing protein</fullName>
    </recommendedName>
</protein>
<gene>
    <name evidence="2" type="ORF">L917_20551</name>
</gene>
<dbReference type="Gene3D" id="3.30.420.10">
    <property type="entry name" value="Ribonuclease H-like superfamily/Ribonuclease H"/>
    <property type="match status" value="1"/>
</dbReference>
<dbReference type="GO" id="GO:0004523">
    <property type="term" value="F:RNA-DNA hybrid ribonuclease activity"/>
    <property type="evidence" value="ECO:0007669"/>
    <property type="project" value="InterPro"/>
</dbReference>
<organism evidence="2">
    <name type="scientific">Phytophthora nicotianae</name>
    <name type="common">Potato buckeye rot agent</name>
    <name type="synonym">Phytophthora parasitica</name>
    <dbReference type="NCBI Taxonomy" id="4792"/>
    <lineage>
        <taxon>Eukaryota</taxon>
        <taxon>Sar</taxon>
        <taxon>Stramenopiles</taxon>
        <taxon>Oomycota</taxon>
        <taxon>Peronosporomycetes</taxon>
        <taxon>Peronosporales</taxon>
        <taxon>Peronosporaceae</taxon>
        <taxon>Phytophthora</taxon>
    </lineage>
</organism>
<dbReference type="Proteomes" id="UP000054423">
    <property type="component" value="Unassembled WGS sequence"/>
</dbReference>
<feature type="domain" description="RNase H type-1" evidence="1">
    <location>
        <begin position="7"/>
        <end position="95"/>
    </location>
</feature>
<dbReference type="GO" id="GO:0003676">
    <property type="term" value="F:nucleic acid binding"/>
    <property type="evidence" value="ECO:0007669"/>
    <property type="project" value="InterPro"/>
</dbReference>
<feature type="non-terminal residue" evidence="2">
    <location>
        <position position="1"/>
    </location>
</feature>
<dbReference type="AlphaFoldDB" id="W2K0K7"/>
<dbReference type="Pfam" id="PF13456">
    <property type="entry name" value="RVT_3"/>
    <property type="match status" value="1"/>
</dbReference>
<evidence type="ECO:0000313" key="2">
    <source>
        <dbReference type="EMBL" id="ETL78663.1"/>
    </source>
</evidence>
<proteinExistence type="predicted"/>
<dbReference type="OrthoDB" id="96218at2759"/>
<reference evidence="2" key="1">
    <citation type="submission" date="2013-11" db="EMBL/GenBank/DDBJ databases">
        <title>The Genome Sequence of Phytophthora parasitica CHvinca01.</title>
        <authorList>
            <consortium name="The Broad Institute Genomics Platform"/>
            <person name="Russ C."/>
            <person name="Tyler B."/>
            <person name="Panabieres F."/>
            <person name="Shan W."/>
            <person name="Tripathy S."/>
            <person name="Grunwald N."/>
            <person name="Machado M."/>
            <person name="Johnson C.S."/>
            <person name="Arredondo F."/>
            <person name="Hong C."/>
            <person name="Coffey M."/>
            <person name="Young S.K."/>
            <person name="Zeng Q."/>
            <person name="Gargeya S."/>
            <person name="Fitzgerald M."/>
            <person name="Abouelleil A."/>
            <person name="Alvarado L."/>
            <person name="Chapman S.B."/>
            <person name="Gainer-Dewar J."/>
            <person name="Goldberg J."/>
            <person name="Griggs A."/>
            <person name="Gujja S."/>
            <person name="Hansen M."/>
            <person name="Howarth C."/>
            <person name="Imamovic A."/>
            <person name="Ireland A."/>
            <person name="Larimer J."/>
            <person name="McCowan C."/>
            <person name="Murphy C."/>
            <person name="Pearson M."/>
            <person name="Poon T.W."/>
            <person name="Priest M."/>
            <person name="Roberts A."/>
            <person name="Saif S."/>
            <person name="Shea T."/>
            <person name="Sykes S."/>
            <person name="Wortman J."/>
            <person name="Nusbaum C."/>
            <person name="Birren B."/>
        </authorList>
    </citation>
    <scope>NUCLEOTIDE SEQUENCE [LARGE SCALE GENOMIC DNA]</scope>
    <source>
        <strain evidence="2">CHvinca01</strain>
    </source>
</reference>
<dbReference type="InterPro" id="IPR002156">
    <property type="entry name" value="RNaseH_domain"/>
</dbReference>